<dbReference type="GO" id="GO:0016020">
    <property type="term" value="C:membrane"/>
    <property type="evidence" value="ECO:0007669"/>
    <property type="project" value="InterPro"/>
</dbReference>
<dbReference type="Gene3D" id="2.60.40.2030">
    <property type="match status" value="3"/>
</dbReference>
<dbReference type="NCBIfam" id="TIGR04131">
    <property type="entry name" value="Bac_Flav_CTERM"/>
    <property type="match status" value="1"/>
</dbReference>
<dbReference type="Pfam" id="PF01345">
    <property type="entry name" value="DUF11"/>
    <property type="match status" value="5"/>
</dbReference>
<dbReference type="AlphaFoldDB" id="A0A3E1NNB2"/>
<feature type="chain" id="PRO_5017783863" evidence="5">
    <location>
        <begin position="22"/>
        <end position="1200"/>
    </location>
</feature>
<dbReference type="Gene3D" id="2.60.40.1170">
    <property type="entry name" value="Mu homology domain, subdomain B"/>
    <property type="match status" value="1"/>
</dbReference>
<feature type="domain" description="DUF11" evidence="6">
    <location>
        <begin position="702"/>
        <end position="806"/>
    </location>
</feature>
<reference evidence="8 9" key="1">
    <citation type="submission" date="2018-08" db="EMBL/GenBank/DDBJ databases">
        <title>Chitinophaga sp. K20C18050901, a novel bacterium isolated from forest soil.</title>
        <authorList>
            <person name="Wang C."/>
        </authorList>
    </citation>
    <scope>NUCLEOTIDE SEQUENCE [LARGE SCALE GENOMIC DNA]</scope>
    <source>
        <strain evidence="8 9">K20C18050901</strain>
    </source>
</reference>
<evidence type="ECO:0000256" key="2">
    <source>
        <dbReference type="ARBA" id="ARBA00022737"/>
    </source>
</evidence>
<evidence type="ECO:0000259" key="7">
    <source>
        <dbReference type="Pfam" id="PF03160"/>
    </source>
</evidence>
<dbReference type="InterPro" id="IPR038081">
    <property type="entry name" value="CalX-like_sf"/>
</dbReference>
<dbReference type="RefSeq" id="WP_116857718.1">
    <property type="nucleotide sequence ID" value="NZ_QTJV01000021.1"/>
</dbReference>
<feature type="region of interest" description="Disordered" evidence="4">
    <location>
        <begin position="793"/>
        <end position="826"/>
    </location>
</feature>
<dbReference type="EMBL" id="QTJV01000021">
    <property type="protein sequence ID" value="RFM29403.1"/>
    <property type="molecule type" value="Genomic_DNA"/>
</dbReference>
<dbReference type="Gene3D" id="2.60.40.740">
    <property type="match status" value="1"/>
</dbReference>
<keyword evidence="9" id="KW-1185">Reference proteome</keyword>
<dbReference type="OrthoDB" id="5726170at2"/>
<dbReference type="Proteomes" id="UP000261174">
    <property type="component" value="Unassembled WGS sequence"/>
</dbReference>
<dbReference type="NCBIfam" id="TIGR01451">
    <property type="entry name" value="B_ant_repeat"/>
    <property type="match status" value="5"/>
</dbReference>
<feature type="domain" description="DUF11" evidence="6">
    <location>
        <begin position="988"/>
        <end position="1084"/>
    </location>
</feature>
<feature type="compositionally biased region" description="Polar residues" evidence="4">
    <location>
        <begin position="524"/>
        <end position="535"/>
    </location>
</feature>
<comment type="caution">
    <text evidence="8">The sequence shown here is derived from an EMBL/GenBank/DDBJ whole genome shotgun (WGS) entry which is preliminary data.</text>
</comment>
<dbReference type="InterPro" id="IPR026341">
    <property type="entry name" value="T9SS_type_B"/>
</dbReference>
<feature type="region of interest" description="Disordered" evidence="4">
    <location>
        <begin position="494"/>
        <end position="550"/>
    </location>
</feature>
<protein>
    <submittedName>
        <fullName evidence="8">DUF11 domain-containing protein</fullName>
    </submittedName>
</protein>
<feature type="compositionally biased region" description="Low complexity" evidence="4">
    <location>
        <begin position="494"/>
        <end position="506"/>
    </location>
</feature>
<feature type="compositionally biased region" description="Polar residues" evidence="4">
    <location>
        <begin position="808"/>
        <end position="824"/>
    </location>
</feature>
<evidence type="ECO:0000256" key="4">
    <source>
        <dbReference type="SAM" id="MobiDB-lite"/>
    </source>
</evidence>
<dbReference type="PANTHER" id="PTHR34819">
    <property type="entry name" value="LARGE CYSTEINE-RICH PERIPLASMIC PROTEIN OMCB"/>
    <property type="match status" value="1"/>
</dbReference>
<evidence type="ECO:0000313" key="9">
    <source>
        <dbReference type="Proteomes" id="UP000261174"/>
    </source>
</evidence>
<organism evidence="8 9">
    <name type="scientific">Chitinophaga silvisoli</name>
    <dbReference type="NCBI Taxonomy" id="2291814"/>
    <lineage>
        <taxon>Bacteria</taxon>
        <taxon>Pseudomonadati</taxon>
        <taxon>Bacteroidota</taxon>
        <taxon>Chitinophagia</taxon>
        <taxon>Chitinophagales</taxon>
        <taxon>Chitinophagaceae</taxon>
        <taxon>Chitinophaga</taxon>
    </lineage>
</organism>
<feature type="domain" description="Calx-beta" evidence="7">
    <location>
        <begin position="198"/>
        <end position="279"/>
    </location>
</feature>
<dbReference type="PANTHER" id="PTHR34819:SF3">
    <property type="entry name" value="CELL SURFACE PROTEIN"/>
    <property type="match status" value="1"/>
</dbReference>
<gene>
    <name evidence="8" type="ORF">DXN04_33145</name>
</gene>
<feature type="compositionally biased region" description="Low complexity" evidence="4">
    <location>
        <begin position="666"/>
        <end position="681"/>
    </location>
</feature>
<feature type="domain" description="Calx-beta" evidence="7">
    <location>
        <begin position="314"/>
        <end position="399"/>
    </location>
</feature>
<feature type="domain" description="DUF11" evidence="6">
    <location>
        <begin position="557"/>
        <end position="670"/>
    </location>
</feature>
<feature type="domain" description="DUF11" evidence="6">
    <location>
        <begin position="848"/>
        <end position="939"/>
    </location>
</feature>
<dbReference type="Pfam" id="PF13585">
    <property type="entry name" value="CHU_C"/>
    <property type="match status" value="1"/>
</dbReference>
<feature type="region of interest" description="Disordered" evidence="4">
    <location>
        <begin position="645"/>
        <end position="690"/>
    </location>
</feature>
<keyword evidence="1 5" id="KW-0732">Signal</keyword>
<proteinExistence type="predicted"/>
<dbReference type="Pfam" id="PF03160">
    <property type="entry name" value="Calx-beta"/>
    <property type="match status" value="3"/>
</dbReference>
<feature type="domain" description="Calx-beta" evidence="7">
    <location>
        <begin position="74"/>
        <end position="125"/>
    </location>
</feature>
<dbReference type="InterPro" id="IPR003644">
    <property type="entry name" value="Calx_beta"/>
</dbReference>
<dbReference type="GO" id="GO:0007154">
    <property type="term" value="P:cell communication"/>
    <property type="evidence" value="ECO:0007669"/>
    <property type="project" value="InterPro"/>
</dbReference>
<evidence type="ECO:0000256" key="3">
    <source>
        <dbReference type="ARBA" id="ARBA00022837"/>
    </source>
</evidence>
<evidence type="ECO:0000256" key="5">
    <source>
        <dbReference type="SAM" id="SignalP"/>
    </source>
</evidence>
<accession>A0A3E1NNB2</accession>
<feature type="domain" description="DUF11" evidence="6">
    <location>
        <begin position="414"/>
        <end position="505"/>
    </location>
</feature>
<feature type="region of interest" description="Disordered" evidence="4">
    <location>
        <begin position="930"/>
        <end position="967"/>
    </location>
</feature>
<sequence>MKHFTLLLISLCFLSSKPAQNPTTPHAPQRADVIAMDELTRAEEGGPNGLISFHLLNNTTAPSDITITYSINATVTDPADNGIDYTTLPGTITIKAGDSEAQLSIDVIDDLLIEGDESIEIGLLTATDASGTTYLGTQRTLTAKLIDNDNRLKLTKTIDGKELGSGNASPGQFSISLPGTLTYPENILVKYTVDGASSATGGAGSTFDYNNTNMTGEIILPANTNSILLPVNVNDDNIIEPTGTVQLTLQSISLSASGTMTFSPDPSNISAIVNIEDDDVNIPIGIQSTTDGKEPGGTGNDGSFTIGWPNGTYATGFVLVRYTITGTASNGTDYTTITLTKNIPAGTSNVQIPVTIKDDNLIEGSETVILTITGFSVATGVPTLTTGTSIGTVNISDDDILSSKQWKSASYTGTRVIAGQTIDYTIHLRNTGNVVITNAKISDIIPANTIFKTADEGISPDAAGKLTWTIPSIAAGTTITRNFSVTVANDLTGVTNITNTGNVDNGDGTGDHPTTPPDPLNPNEPHSNPDPNDPSTDVPVDDGGPKSLSWKSTEFADTAKPGDEIIYQIHVRNTGHVTLTNVIVSDIIPAYTTFVEADENISPDAAGKLTWTIPTIPVGSADVIRNFKVRVVNDLTGATSIINTAAVNNGDGTGDHPTTPPDPNDHNNPQTNPDPNDPSTDIPVDNTPQSLNWKSAAYTGTGTDGMVKTGDEITYTIHIRNTGNVALSNVMITDTVPAYTTFVSADEGISPVNTRLTWTITDIPVGAADLTRSFKVKVAQDLTGAGFITNTAYVDHKPTTPPAPDNPNEPQSNPDPDDPSTQVPVDNGKLSAIWKSAAYTPSGPEGGVTTGDEITYTIHVRNTGSILLTDVKITDTIPDYTDFLSADEDLQPTDDKLSWTIPEIAVGAPDVTRSFKVKVSTDLTGATFITNTAGVDNGNGKGNQPTTSSDPNDPGNPDPSPPPGPSTNIAVDKLVNWVTWKVATPASKNEKVKPGEELTYQIYIHNAGNTAVENLVITDPVPRYTTFVSAGENGTYNETDTSVLWNVAKIAVGSTAEVSMIVKTIDNLDSIPFITNTATVSDGTNTKPTSGCDPSVAGCSGDPGTVTETSPGKSLLVFANAMSPNSDGKNDCFIIKGLEKYPPAALFVFNRWGDLVFQSKAYHNEWNGAGLSEGVYYYKLEVDEGEGVKQYTGWVILKIN</sequence>
<name>A0A3E1NNB2_9BACT</name>
<evidence type="ECO:0000256" key="1">
    <source>
        <dbReference type="ARBA" id="ARBA00022729"/>
    </source>
</evidence>
<evidence type="ECO:0000259" key="6">
    <source>
        <dbReference type="Pfam" id="PF01345"/>
    </source>
</evidence>
<keyword evidence="2" id="KW-0677">Repeat</keyword>
<keyword evidence="3" id="KW-0106">Calcium</keyword>
<dbReference type="SUPFAM" id="SSF141072">
    <property type="entry name" value="CalX-like"/>
    <property type="match status" value="3"/>
</dbReference>
<dbReference type="InterPro" id="IPR047589">
    <property type="entry name" value="DUF11_rpt"/>
</dbReference>
<dbReference type="InterPro" id="IPR051172">
    <property type="entry name" value="Chlamydia_OmcB"/>
</dbReference>
<evidence type="ECO:0000313" key="8">
    <source>
        <dbReference type="EMBL" id="RFM29403.1"/>
    </source>
</evidence>
<feature type="compositionally biased region" description="Pro residues" evidence="4">
    <location>
        <begin position="954"/>
        <end position="965"/>
    </location>
</feature>
<dbReference type="InterPro" id="IPR001434">
    <property type="entry name" value="OmcB-like_DUF11"/>
</dbReference>
<feature type="signal peptide" evidence="5">
    <location>
        <begin position="1"/>
        <end position="21"/>
    </location>
</feature>